<dbReference type="GO" id="GO:0003676">
    <property type="term" value="F:nucleic acid binding"/>
    <property type="evidence" value="ECO:0007669"/>
    <property type="project" value="InterPro"/>
</dbReference>
<accession>A0A2V0PI22</accession>
<evidence type="ECO:0000256" key="2">
    <source>
        <dbReference type="ARBA" id="ARBA00022771"/>
    </source>
</evidence>
<dbReference type="Gene3D" id="4.10.60.10">
    <property type="entry name" value="Zinc finger, CCHC-type"/>
    <property type="match status" value="2"/>
</dbReference>
<gene>
    <name evidence="7" type="ORF">Rsub_11940</name>
</gene>
<organism evidence="7 8">
    <name type="scientific">Raphidocelis subcapitata</name>
    <dbReference type="NCBI Taxonomy" id="307507"/>
    <lineage>
        <taxon>Eukaryota</taxon>
        <taxon>Viridiplantae</taxon>
        <taxon>Chlorophyta</taxon>
        <taxon>core chlorophytes</taxon>
        <taxon>Chlorophyceae</taxon>
        <taxon>CS clade</taxon>
        <taxon>Sphaeropleales</taxon>
        <taxon>Selenastraceae</taxon>
        <taxon>Raphidocelis</taxon>
    </lineage>
</organism>
<dbReference type="PRINTS" id="PR01228">
    <property type="entry name" value="EGGSHELL"/>
</dbReference>
<evidence type="ECO:0000256" key="3">
    <source>
        <dbReference type="ARBA" id="ARBA00022833"/>
    </source>
</evidence>
<dbReference type="SUPFAM" id="SSF57756">
    <property type="entry name" value="Retrovirus zinc finger-like domains"/>
    <property type="match status" value="2"/>
</dbReference>
<evidence type="ECO:0000259" key="6">
    <source>
        <dbReference type="PROSITE" id="PS51999"/>
    </source>
</evidence>
<feature type="domain" description="CCHC-type" evidence="5">
    <location>
        <begin position="312"/>
        <end position="327"/>
    </location>
</feature>
<dbReference type="PROSITE" id="PS51999">
    <property type="entry name" value="ZF_GRF"/>
    <property type="match status" value="1"/>
</dbReference>
<keyword evidence="2 4" id="KW-0863">Zinc-finger</keyword>
<name>A0A2V0PI22_9CHLO</name>
<dbReference type="PANTHER" id="PTHR33680">
    <property type="entry name" value="OS07G0190500 PROTEIN"/>
    <property type="match status" value="1"/>
</dbReference>
<dbReference type="InParanoid" id="A0A2V0PI22"/>
<dbReference type="GO" id="GO:0008270">
    <property type="term" value="F:zinc ion binding"/>
    <property type="evidence" value="ECO:0007669"/>
    <property type="project" value="UniProtKB-KW"/>
</dbReference>
<evidence type="ECO:0000313" key="8">
    <source>
        <dbReference type="Proteomes" id="UP000247498"/>
    </source>
</evidence>
<keyword evidence="3" id="KW-0862">Zinc</keyword>
<dbReference type="PANTHER" id="PTHR33680:SF1">
    <property type="entry name" value="OS05G0489500 PROTEIN"/>
    <property type="match status" value="1"/>
</dbReference>
<reference evidence="7 8" key="1">
    <citation type="journal article" date="2018" name="Sci. Rep.">
        <title>Raphidocelis subcapitata (=Pseudokirchneriella subcapitata) provides an insight into genome evolution and environmental adaptations in the Sphaeropleales.</title>
        <authorList>
            <person name="Suzuki S."/>
            <person name="Yamaguchi H."/>
            <person name="Nakajima N."/>
            <person name="Kawachi M."/>
        </authorList>
    </citation>
    <scope>NUCLEOTIDE SEQUENCE [LARGE SCALE GENOMIC DNA]</scope>
    <source>
        <strain evidence="7 8">NIES-35</strain>
    </source>
</reference>
<dbReference type="InterPro" id="IPR010666">
    <property type="entry name" value="Znf_GRF"/>
</dbReference>
<sequence length="339" mass="32459">MGDYADDYEAYDQEPEFSYTGSNMPGAKRKAADDGFGGLAPAAKREAGYAAASSAIAGGGASGWAAGEVRSPQAGDADAPKCKCGLPAMGATSKTGSNQGRQFFACSKPRDQADRCPFFKWADELPGGGGAMGGGPAAVHAANVPAAAPSYGAAAPALPSAGARLCQCGLEATLLTSNSASNPGRQFYKWADEPSRASGPAKYFNAAGGGGYGGGAAGGPAIAGSARFGWEDVPAPGGGAGAGAPRGGDCFKCGQAGHWSRDCPNAGGGRGGYGGGGAGGAGYGGGGGGGGYSGGGRGGGAPGGGGGRGGECFICHQPGHWSRDCPQKGGARGGGGGGW</sequence>
<dbReference type="SMART" id="SM00343">
    <property type="entry name" value="ZnF_C2HC"/>
    <property type="match status" value="2"/>
</dbReference>
<dbReference type="STRING" id="307507.A0A2V0PI22"/>
<dbReference type="Pfam" id="PF00098">
    <property type="entry name" value="zf-CCHC"/>
    <property type="match status" value="2"/>
</dbReference>
<proteinExistence type="predicted"/>
<dbReference type="Proteomes" id="UP000247498">
    <property type="component" value="Unassembled WGS sequence"/>
</dbReference>
<dbReference type="Pfam" id="PF06839">
    <property type="entry name" value="Zn_ribbon_GRF"/>
    <property type="match status" value="1"/>
</dbReference>
<dbReference type="InterPro" id="IPR036875">
    <property type="entry name" value="Znf_CCHC_sf"/>
</dbReference>
<dbReference type="AlphaFoldDB" id="A0A2V0PI22"/>
<evidence type="ECO:0000256" key="1">
    <source>
        <dbReference type="ARBA" id="ARBA00022723"/>
    </source>
</evidence>
<dbReference type="EMBL" id="BDRX01000158">
    <property type="protein sequence ID" value="GBF99454.1"/>
    <property type="molecule type" value="Genomic_DNA"/>
</dbReference>
<keyword evidence="1" id="KW-0479">Metal-binding</keyword>
<keyword evidence="8" id="KW-1185">Reference proteome</keyword>
<evidence type="ECO:0000256" key="4">
    <source>
        <dbReference type="PROSITE-ProRule" id="PRU00047"/>
    </source>
</evidence>
<evidence type="ECO:0000313" key="7">
    <source>
        <dbReference type="EMBL" id="GBF99454.1"/>
    </source>
</evidence>
<evidence type="ECO:0000259" key="5">
    <source>
        <dbReference type="PROSITE" id="PS50158"/>
    </source>
</evidence>
<protein>
    <recommendedName>
        <fullName evidence="9">DNA topoisomerase 3-alpha</fullName>
    </recommendedName>
</protein>
<feature type="domain" description="GRF-type" evidence="6">
    <location>
        <begin position="82"/>
        <end position="125"/>
    </location>
</feature>
<dbReference type="InterPro" id="IPR001878">
    <property type="entry name" value="Znf_CCHC"/>
</dbReference>
<comment type="caution">
    <text evidence="7">The sequence shown here is derived from an EMBL/GenBank/DDBJ whole genome shotgun (WGS) entry which is preliminary data.</text>
</comment>
<dbReference type="PROSITE" id="PS50158">
    <property type="entry name" value="ZF_CCHC"/>
    <property type="match status" value="2"/>
</dbReference>
<dbReference type="FunCoup" id="A0A2V0PI22">
    <property type="interactions" value="4"/>
</dbReference>
<feature type="domain" description="CCHC-type" evidence="5">
    <location>
        <begin position="250"/>
        <end position="265"/>
    </location>
</feature>
<dbReference type="OrthoDB" id="5418639at2759"/>
<evidence type="ECO:0008006" key="9">
    <source>
        <dbReference type="Google" id="ProtNLM"/>
    </source>
</evidence>